<name>A0A1I0WKB8_9CLOT</name>
<dbReference type="InterPro" id="IPR005311">
    <property type="entry name" value="PBP_dimer"/>
</dbReference>
<keyword evidence="4" id="KW-0812">Transmembrane</keyword>
<dbReference type="SMART" id="SM00740">
    <property type="entry name" value="PASTA"/>
    <property type="match status" value="2"/>
</dbReference>
<dbReference type="Gene3D" id="3.40.710.10">
    <property type="entry name" value="DD-peptidase/beta-lactamase superfamily"/>
    <property type="match status" value="1"/>
</dbReference>
<evidence type="ECO:0000256" key="1">
    <source>
        <dbReference type="ARBA" id="ARBA00004370"/>
    </source>
</evidence>
<dbReference type="Pfam" id="PF00905">
    <property type="entry name" value="Transpeptidase"/>
    <property type="match status" value="1"/>
</dbReference>
<keyword evidence="7" id="KW-1185">Reference proteome</keyword>
<comment type="similarity">
    <text evidence="2">Belongs to the transpeptidase family.</text>
</comment>
<accession>A0A1I0WKB8</accession>
<proteinExistence type="inferred from homology"/>
<dbReference type="EMBL" id="FOKI01000005">
    <property type="protein sequence ID" value="SFA88433.1"/>
    <property type="molecule type" value="Genomic_DNA"/>
</dbReference>
<evidence type="ECO:0000259" key="5">
    <source>
        <dbReference type="PROSITE" id="PS51178"/>
    </source>
</evidence>
<dbReference type="InterPro" id="IPR011927">
    <property type="entry name" value="SpoVD_pbp"/>
</dbReference>
<gene>
    <name evidence="6" type="ORF">SAMN04488528_1005118</name>
</gene>
<keyword evidence="3 4" id="KW-0472">Membrane</keyword>
<dbReference type="CDD" id="cd06575">
    <property type="entry name" value="PASTA_Pbp2x-like_2"/>
    <property type="match status" value="1"/>
</dbReference>
<evidence type="ECO:0000313" key="7">
    <source>
        <dbReference type="Proteomes" id="UP000198619"/>
    </source>
</evidence>
<dbReference type="InterPro" id="IPR050515">
    <property type="entry name" value="Beta-lactam/transpept"/>
</dbReference>
<dbReference type="GO" id="GO:0008658">
    <property type="term" value="F:penicillin binding"/>
    <property type="evidence" value="ECO:0007669"/>
    <property type="project" value="InterPro"/>
</dbReference>
<dbReference type="SUPFAM" id="SSF56601">
    <property type="entry name" value="beta-lactamase/transpeptidase-like"/>
    <property type="match status" value="1"/>
</dbReference>
<reference evidence="6 7" key="1">
    <citation type="submission" date="2016-10" db="EMBL/GenBank/DDBJ databases">
        <authorList>
            <person name="de Groot N.N."/>
        </authorList>
    </citation>
    <scope>NUCLEOTIDE SEQUENCE [LARGE SCALE GENOMIC DNA]</scope>
    <source>
        <strain evidence="6 7">DSM 12271</strain>
    </source>
</reference>
<dbReference type="SUPFAM" id="SSF56519">
    <property type="entry name" value="Penicillin binding protein dimerisation domain"/>
    <property type="match status" value="1"/>
</dbReference>
<feature type="transmembrane region" description="Helical" evidence="4">
    <location>
        <begin position="20"/>
        <end position="39"/>
    </location>
</feature>
<dbReference type="GO" id="GO:0005886">
    <property type="term" value="C:plasma membrane"/>
    <property type="evidence" value="ECO:0007669"/>
    <property type="project" value="TreeGrafter"/>
</dbReference>
<feature type="domain" description="PASTA" evidence="5">
    <location>
        <begin position="663"/>
        <end position="721"/>
    </location>
</feature>
<dbReference type="Pfam" id="PF03717">
    <property type="entry name" value="PBP_dimer"/>
    <property type="match status" value="1"/>
</dbReference>
<dbReference type="InterPro" id="IPR005543">
    <property type="entry name" value="PASTA_dom"/>
</dbReference>
<dbReference type="RefSeq" id="WP_090039223.1">
    <property type="nucleotide sequence ID" value="NZ_FOKI01000005.1"/>
</dbReference>
<organism evidence="6 7">
    <name type="scientific">Clostridium frigidicarnis</name>
    <dbReference type="NCBI Taxonomy" id="84698"/>
    <lineage>
        <taxon>Bacteria</taxon>
        <taxon>Bacillati</taxon>
        <taxon>Bacillota</taxon>
        <taxon>Clostridia</taxon>
        <taxon>Eubacteriales</taxon>
        <taxon>Clostridiaceae</taxon>
        <taxon>Clostridium</taxon>
    </lineage>
</organism>
<dbReference type="PANTHER" id="PTHR30627">
    <property type="entry name" value="PEPTIDOGLYCAN D,D-TRANSPEPTIDASE"/>
    <property type="match status" value="1"/>
</dbReference>
<dbReference type="Gene3D" id="3.90.1310.10">
    <property type="entry name" value="Penicillin-binding protein 2a (Domain 2)"/>
    <property type="match status" value="1"/>
</dbReference>
<comment type="subcellular location">
    <subcellularLocation>
        <location evidence="1">Membrane</location>
    </subcellularLocation>
</comment>
<dbReference type="CDD" id="cd06576">
    <property type="entry name" value="PASTA_Pbp2x-like_1"/>
    <property type="match status" value="1"/>
</dbReference>
<sequence>MSKGDYKDEVVVRKRMTIVLLGLFLLLFVLIFRLFYIMMVKGDYLSYKAKEQWTSEVKLSAKRGRILDRNGNELAVSANVYRIDLDLNAIRQNNNKNNITMEELAGKLSEATSMERDTVFKILTKTLPSGEPMGSANLVRRIEKSEADKVSALNIKGVMVSPDTKRYYPNNNFLSHVLGSTNVDGEGLTGVELTYNKYLSGVPGMRITELDRNSGELPNVISEYTDPIPGKDVYLTIDEKIQYFAEKAAEQAMSDNKAKAVSIIVMDPKSGEVYALVNKPDFNPNNPREGAENSDELQKMWRNRAVNDTYEPGSIFKVITSTAALEEGIINDGTTFTCPGSIKIGNRTIHCWNRNGHGTQKFPDIIKNSCNVGFVELGKMLGAEKLNKHIDEFGFGKPTGIDLPGEAKGIVKKTESISEIDLATIAFGQTNTVTPIQFLAGFNAVANNGVWIKPHVMKEIKSEDDSDITKYDDYDSKRVASEENTTLLRQYLERVVTEGSGKKTFIDGYHIAGKTGTAQKVNPQNGSYEAGKYVASFVGMAPSNDPKITVFVSVDEPSAGTYYASEVAVPVAKQVFNDIFNYLEFKSDASAEDVAKSLLNDVMVPEVRGMSKDKAIAALKNSKLEVEVQGNGGNINDMNPKPGYIAKEGGKIILYTEGAANYNKEVMVPELIGMTKEKATQVLNSLGLKASFEGEGLVSGQSVEAKTVVARGNIINITLSINGGD</sequence>
<protein>
    <submittedName>
        <fullName evidence="6">Stage V sporulation protein D (Sporulation-specific penicillin-binding protein)</fullName>
    </submittedName>
</protein>
<dbReference type="Pfam" id="PF03793">
    <property type="entry name" value="PASTA"/>
    <property type="match status" value="2"/>
</dbReference>
<dbReference type="PROSITE" id="PS51178">
    <property type="entry name" value="PASTA"/>
    <property type="match status" value="2"/>
</dbReference>
<dbReference type="InterPro" id="IPR012338">
    <property type="entry name" value="Beta-lactam/transpept-like"/>
</dbReference>
<dbReference type="NCBIfam" id="TIGR02214">
    <property type="entry name" value="spoVD_pbp"/>
    <property type="match status" value="1"/>
</dbReference>
<dbReference type="AlphaFoldDB" id="A0A1I0WKB8"/>
<dbReference type="PANTHER" id="PTHR30627:SF1">
    <property type="entry name" value="PEPTIDOGLYCAN D,D-TRANSPEPTIDASE FTSI"/>
    <property type="match status" value="1"/>
</dbReference>
<dbReference type="Gene3D" id="3.30.450.330">
    <property type="match status" value="1"/>
</dbReference>
<dbReference type="GO" id="GO:0071555">
    <property type="term" value="P:cell wall organization"/>
    <property type="evidence" value="ECO:0007669"/>
    <property type="project" value="TreeGrafter"/>
</dbReference>
<dbReference type="SUPFAM" id="SSF54184">
    <property type="entry name" value="Penicillin-binding protein 2x (pbp-2x), c-terminal domain"/>
    <property type="match status" value="2"/>
</dbReference>
<evidence type="ECO:0000256" key="3">
    <source>
        <dbReference type="ARBA" id="ARBA00023136"/>
    </source>
</evidence>
<dbReference type="Proteomes" id="UP000198619">
    <property type="component" value="Unassembled WGS sequence"/>
</dbReference>
<dbReference type="STRING" id="84698.SAMN04488528_1005118"/>
<evidence type="ECO:0000313" key="6">
    <source>
        <dbReference type="EMBL" id="SFA88433.1"/>
    </source>
</evidence>
<dbReference type="Gene3D" id="3.30.10.20">
    <property type="match status" value="1"/>
</dbReference>
<dbReference type="InterPro" id="IPR036138">
    <property type="entry name" value="PBP_dimer_sf"/>
</dbReference>
<evidence type="ECO:0000256" key="2">
    <source>
        <dbReference type="ARBA" id="ARBA00007171"/>
    </source>
</evidence>
<evidence type="ECO:0000256" key="4">
    <source>
        <dbReference type="SAM" id="Phobius"/>
    </source>
</evidence>
<keyword evidence="4" id="KW-1133">Transmembrane helix</keyword>
<dbReference type="InterPro" id="IPR001460">
    <property type="entry name" value="PCN-bd_Tpept"/>
</dbReference>
<feature type="domain" description="PASTA" evidence="5">
    <location>
        <begin position="593"/>
        <end position="658"/>
    </location>
</feature>
<dbReference type="OrthoDB" id="9804124at2"/>